<dbReference type="GO" id="GO:0016614">
    <property type="term" value="F:oxidoreductase activity, acting on CH-OH group of donors"/>
    <property type="evidence" value="ECO:0007669"/>
    <property type="project" value="InterPro"/>
</dbReference>
<comment type="caution">
    <text evidence="8">The sequence shown here is derived from an EMBL/GenBank/DDBJ whole genome shotgun (WGS) entry which is preliminary data.</text>
</comment>
<dbReference type="InterPro" id="IPR036188">
    <property type="entry name" value="FAD/NAD-bd_sf"/>
</dbReference>
<dbReference type="InterPro" id="IPR007867">
    <property type="entry name" value="GMC_OxRtase_C"/>
</dbReference>
<evidence type="ECO:0000259" key="7">
    <source>
        <dbReference type="Pfam" id="PF05199"/>
    </source>
</evidence>
<evidence type="ECO:0000313" key="9">
    <source>
        <dbReference type="Proteomes" id="UP000608154"/>
    </source>
</evidence>
<dbReference type="Gene3D" id="3.50.50.60">
    <property type="entry name" value="FAD/NAD(P)-binding domain"/>
    <property type="match status" value="2"/>
</dbReference>
<sequence length="563" mass="61016">MTMFDAIVIGSGMSGGIAAKELCERGLKTLVIERGRKLEHGASYTDWMQPWELPNAGMIPQEELARDYPIQSKCYAVTSATQQFWVKDSEHPYTTPEDKPFAWIRGHHLGGRSIMWGRQSYRLSEMDFEANAKDGHGTDWPIRYADLASWYDHVEKFIGVAGSKEGLPQLPDGEFLPPFGLNDGELVLKQAVEAQFPGRKVIPGRVANLSQAQPQHEALGRTSCQNRSFCSQGCSYGAAHSSLSSSLPAAEQTGNLTIVTDAIVHSIVHDPATGKATGVRVIDAGTKEGRTYEAKVIFCCASTIGTAQILLNSKSDAFPSGLANSSDMVGRNLMDHLFALSVAGMLPNGPNTYYHGRRPTGLYIPRFRNVTEPGEFLRGYGFQGGAMRMGWRSAALAMPGIGAALKERVRKLGPWMIYVTGFGEMLPNPENRVTLNANKTDKWGIPTPHVACTIGENERKMAKQMIIDGKAMVEAAGGMVMSVNDEPGEPGLGIHEMGTARMGKDPRNSVLNGFNQAHDVPNLFITDGSAMASGGCQNPSLTYMALSARAAHHAVAFLQEGKI</sequence>
<dbReference type="EMBL" id="BMHK01000001">
    <property type="protein sequence ID" value="GGB85759.1"/>
    <property type="molecule type" value="Genomic_DNA"/>
</dbReference>
<dbReference type="Proteomes" id="UP000608154">
    <property type="component" value="Unassembled WGS sequence"/>
</dbReference>
<dbReference type="SUPFAM" id="SSF54373">
    <property type="entry name" value="FAD-linked reductases, C-terminal domain"/>
    <property type="match status" value="1"/>
</dbReference>
<dbReference type="GO" id="GO:0050660">
    <property type="term" value="F:flavin adenine dinucleotide binding"/>
    <property type="evidence" value="ECO:0007669"/>
    <property type="project" value="InterPro"/>
</dbReference>
<evidence type="ECO:0000256" key="2">
    <source>
        <dbReference type="ARBA" id="ARBA00010790"/>
    </source>
</evidence>
<reference evidence="8" key="1">
    <citation type="journal article" date="2014" name="Int. J. Syst. Evol. Microbiol.">
        <title>Complete genome sequence of Corynebacterium casei LMG S-19264T (=DSM 44701T), isolated from a smear-ripened cheese.</title>
        <authorList>
            <consortium name="US DOE Joint Genome Institute (JGI-PGF)"/>
            <person name="Walter F."/>
            <person name="Albersmeier A."/>
            <person name="Kalinowski J."/>
            <person name="Ruckert C."/>
        </authorList>
    </citation>
    <scope>NUCLEOTIDE SEQUENCE</scope>
    <source>
        <strain evidence="8">CGMCC 1.15095</strain>
    </source>
</reference>
<dbReference type="Pfam" id="PF05199">
    <property type="entry name" value="GMC_oxred_C"/>
    <property type="match status" value="1"/>
</dbReference>
<keyword evidence="3" id="KW-0285">Flavoprotein</keyword>
<comment type="cofactor">
    <cofactor evidence="1">
        <name>FAD</name>
        <dbReference type="ChEBI" id="CHEBI:57692"/>
    </cofactor>
</comment>
<dbReference type="Pfam" id="PF00732">
    <property type="entry name" value="GMC_oxred_N"/>
    <property type="match status" value="1"/>
</dbReference>
<organism evidence="8 9">
    <name type="scientific">Novosphingobium endophyticum</name>
    <dbReference type="NCBI Taxonomy" id="1955250"/>
    <lineage>
        <taxon>Bacteria</taxon>
        <taxon>Pseudomonadati</taxon>
        <taxon>Pseudomonadota</taxon>
        <taxon>Alphaproteobacteria</taxon>
        <taxon>Sphingomonadales</taxon>
        <taxon>Sphingomonadaceae</taxon>
        <taxon>Novosphingobium</taxon>
    </lineage>
</organism>
<evidence type="ECO:0000256" key="3">
    <source>
        <dbReference type="ARBA" id="ARBA00022630"/>
    </source>
</evidence>
<evidence type="ECO:0000256" key="4">
    <source>
        <dbReference type="ARBA" id="ARBA00022827"/>
    </source>
</evidence>
<dbReference type="PANTHER" id="PTHR42784">
    <property type="entry name" value="PYRANOSE 2-OXIDASE"/>
    <property type="match status" value="1"/>
</dbReference>
<evidence type="ECO:0000259" key="6">
    <source>
        <dbReference type="Pfam" id="PF00732"/>
    </source>
</evidence>
<protein>
    <submittedName>
        <fullName evidence="8">GMC family oxidoreductase</fullName>
    </submittedName>
</protein>
<dbReference type="InterPro" id="IPR000172">
    <property type="entry name" value="GMC_OxRdtase_N"/>
</dbReference>
<gene>
    <name evidence="8" type="ORF">GCM10011494_00040</name>
</gene>
<keyword evidence="4" id="KW-0274">FAD</keyword>
<dbReference type="AlphaFoldDB" id="A0A916TP57"/>
<evidence type="ECO:0000256" key="5">
    <source>
        <dbReference type="ARBA" id="ARBA00023002"/>
    </source>
</evidence>
<keyword evidence="5" id="KW-0560">Oxidoreductase</keyword>
<proteinExistence type="inferred from homology"/>
<accession>A0A916TP57</accession>
<dbReference type="SUPFAM" id="SSF51905">
    <property type="entry name" value="FAD/NAD(P)-binding domain"/>
    <property type="match status" value="1"/>
</dbReference>
<keyword evidence="9" id="KW-1185">Reference proteome</keyword>
<feature type="domain" description="Glucose-methanol-choline oxidoreductase C-terminal" evidence="7">
    <location>
        <begin position="427"/>
        <end position="546"/>
    </location>
</feature>
<comment type="similarity">
    <text evidence="2">Belongs to the GMC oxidoreductase family.</text>
</comment>
<name>A0A916TP57_9SPHN</name>
<dbReference type="PANTHER" id="PTHR42784:SF1">
    <property type="entry name" value="PYRANOSE 2-OXIDASE"/>
    <property type="match status" value="1"/>
</dbReference>
<evidence type="ECO:0000256" key="1">
    <source>
        <dbReference type="ARBA" id="ARBA00001974"/>
    </source>
</evidence>
<reference evidence="8" key="2">
    <citation type="submission" date="2020-09" db="EMBL/GenBank/DDBJ databases">
        <authorList>
            <person name="Sun Q."/>
            <person name="Zhou Y."/>
        </authorList>
    </citation>
    <scope>NUCLEOTIDE SEQUENCE</scope>
    <source>
        <strain evidence="8">CGMCC 1.15095</strain>
    </source>
</reference>
<dbReference type="InterPro" id="IPR051473">
    <property type="entry name" value="P2Ox-like"/>
</dbReference>
<feature type="domain" description="Glucose-methanol-choline oxidoreductase N-terminal" evidence="6">
    <location>
        <begin position="17"/>
        <end position="337"/>
    </location>
</feature>
<evidence type="ECO:0000313" key="8">
    <source>
        <dbReference type="EMBL" id="GGB85759.1"/>
    </source>
</evidence>